<evidence type="ECO:0000313" key="5">
    <source>
        <dbReference type="Proteomes" id="UP000339690"/>
    </source>
</evidence>
<keyword evidence="2" id="KW-0812">Transmembrane</keyword>
<protein>
    <submittedName>
        <fullName evidence="4">Peptidoglycan DD-metalloendopeptidase family protein</fullName>
    </submittedName>
</protein>
<feature type="transmembrane region" description="Helical" evidence="2">
    <location>
        <begin position="20"/>
        <end position="40"/>
    </location>
</feature>
<dbReference type="InterPro" id="IPR011055">
    <property type="entry name" value="Dup_hybrid_motif"/>
</dbReference>
<keyword evidence="2" id="KW-0472">Membrane</keyword>
<dbReference type="RefSeq" id="WP_153792490.1">
    <property type="nucleotide sequence ID" value="NZ_CP045915.1"/>
</dbReference>
<dbReference type="PANTHER" id="PTHR21666:SF291">
    <property type="entry name" value="STAGE II SPORULATION PROTEIN Q"/>
    <property type="match status" value="1"/>
</dbReference>
<dbReference type="InterPro" id="IPR050570">
    <property type="entry name" value="Cell_wall_metabolism_enzyme"/>
</dbReference>
<dbReference type="Gene3D" id="2.70.70.10">
    <property type="entry name" value="Glucose Permease (Domain IIA)"/>
    <property type="match status" value="1"/>
</dbReference>
<organism evidence="4 5">
    <name type="scientific">Gracilibacillus salitolerans</name>
    <dbReference type="NCBI Taxonomy" id="2663022"/>
    <lineage>
        <taxon>Bacteria</taxon>
        <taxon>Bacillati</taxon>
        <taxon>Bacillota</taxon>
        <taxon>Bacilli</taxon>
        <taxon>Bacillales</taxon>
        <taxon>Bacillaceae</taxon>
        <taxon>Gracilibacillus</taxon>
    </lineage>
</organism>
<dbReference type="Proteomes" id="UP000339690">
    <property type="component" value="Chromosome"/>
</dbReference>
<dbReference type="GO" id="GO:0004222">
    <property type="term" value="F:metalloendopeptidase activity"/>
    <property type="evidence" value="ECO:0007669"/>
    <property type="project" value="TreeGrafter"/>
</dbReference>
<feature type="domain" description="M23ase beta-sheet core" evidence="3">
    <location>
        <begin position="123"/>
        <end position="220"/>
    </location>
</feature>
<gene>
    <name evidence="4" type="ORF">GI584_20780</name>
</gene>
<evidence type="ECO:0000259" key="3">
    <source>
        <dbReference type="Pfam" id="PF01551"/>
    </source>
</evidence>
<name>A0A5Q2TRI7_9BACI</name>
<sequence>MEENKNVSKNSWKRIFKKRWFFPAVYLAVAALLLTGVLWYQNAINEGPDLAEDMENQLDDLATDQEAQDEEDATTVMQQQEVLEMPVSEDLQAEIVTKFYDYGADAEEQEQALILHQNKYYQSDGIAISTSDHQAFDVKASLSGTVTEVKQDPLLGNVVKMEHEQGISTYYASLDEVFAEEGNKLEQGQTIGTAGQNTFGQDNGVHVHFEVRKDGEPVNPEDFINQPINKIVAPDQNKEEDKEPATEGEDKEDESSEENDSSTEEENATDDENTTEDSSTESEDNANSENETESSRAMEHA</sequence>
<dbReference type="CDD" id="cd12797">
    <property type="entry name" value="M23_peptidase"/>
    <property type="match status" value="1"/>
</dbReference>
<evidence type="ECO:0000256" key="2">
    <source>
        <dbReference type="SAM" id="Phobius"/>
    </source>
</evidence>
<dbReference type="InterPro" id="IPR016047">
    <property type="entry name" value="M23ase_b-sheet_dom"/>
</dbReference>
<dbReference type="KEGG" id="grc:GI584_20780"/>
<evidence type="ECO:0000313" key="4">
    <source>
        <dbReference type="EMBL" id="QGH36330.1"/>
    </source>
</evidence>
<dbReference type="Pfam" id="PF01551">
    <property type="entry name" value="Peptidase_M23"/>
    <property type="match status" value="1"/>
</dbReference>
<dbReference type="AlphaFoldDB" id="A0A5Q2TRI7"/>
<keyword evidence="2" id="KW-1133">Transmembrane helix</keyword>
<dbReference type="PANTHER" id="PTHR21666">
    <property type="entry name" value="PEPTIDASE-RELATED"/>
    <property type="match status" value="1"/>
</dbReference>
<accession>A0A5Q2TRI7</accession>
<feature type="region of interest" description="Disordered" evidence="1">
    <location>
        <begin position="215"/>
        <end position="301"/>
    </location>
</feature>
<dbReference type="EMBL" id="CP045915">
    <property type="protein sequence ID" value="QGH36330.1"/>
    <property type="molecule type" value="Genomic_DNA"/>
</dbReference>
<proteinExistence type="predicted"/>
<feature type="compositionally biased region" description="Acidic residues" evidence="1">
    <location>
        <begin position="246"/>
        <end position="292"/>
    </location>
</feature>
<evidence type="ECO:0000256" key="1">
    <source>
        <dbReference type="SAM" id="MobiDB-lite"/>
    </source>
</evidence>
<reference evidence="4 5" key="1">
    <citation type="submission" date="2019-11" db="EMBL/GenBank/DDBJ databases">
        <title>Gracilibacillus salitolerans sp. nov., a moderate halophile isolated from a saline soil in northwest China.</title>
        <authorList>
            <person name="Gan L."/>
        </authorList>
    </citation>
    <scope>NUCLEOTIDE SEQUENCE [LARGE SCALE GENOMIC DNA]</scope>
    <source>
        <strain evidence="4 5">SCU50</strain>
    </source>
</reference>
<dbReference type="SUPFAM" id="SSF51261">
    <property type="entry name" value="Duplicated hybrid motif"/>
    <property type="match status" value="1"/>
</dbReference>
<keyword evidence="5" id="KW-1185">Reference proteome</keyword>
<feature type="compositionally biased region" description="Basic and acidic residues" evidence="1">
    <location>
        <begin position="236"/>
        <end position="245"/>
    </location>
</feature>